<evidence type="ECO:0000313" key="3">
    <source>
        <dbReference type="Proteomes" id="UP000499080"/>
    </source>
</evidence>
<evidence type="ECO:0000313" key="1">
    <source>
        <dbReference type="EMBL" id="GBN91680.1"/>
    </source>
</evidence>
<sequence length="166" mass="19660">MDKCKDVTEWQKGAIVFGRAHGYNEVSGFVGVSQRTVQRVYKQWCNTRGHETRRQKCGRKDLTNHVFAFIQMTHVVEFIEGQMKHFILNVCKVRFKPEMTCTVHRAGRICDWFDEQSYTLLHLDWPAKSPDLNPIANLWDMLEQRVKRQNQHPRNLVDLRYPILSE</sequence>
<dbReference type="Proteomes" id="UP000499080">
    <property type="component" value="Unassembled WGS sequence"/>
</dbReference>
<dbReference type="OrthoDB" id="9996331at2759"/>
<proteinExistence type="predicted"/>
<dbReference type="EMBL" id="BGPR01024010">
    <property type="protein sequence ID" value="GBN91681.1"/>
    <property type="molecule type" value="Genomic_DNA"/>
</dbReference>
<dbReference type="EMBL" id="BGPR01024009">
    <property type="protein sequence ID" value="GBN91680.1"/>
    <property type="molecule type" value="Genomic_DNA"/>
</dbReference>
<evidence type="ECO:0000313" key="2">
    <source>
        <dbReference type="EMBL" id="GBN91681.1"/>
    </source>
</evidence>
<name>A0A4Y2SUP2_ARAVE</name>
<comment type="caution">
    <text evidence="2">The sequence shown here is derived from an EMBL/GenBank/DDBJ whole genome shotgun (WGS) entry which is preliminary data.</text>
</comment>
<dbReference type="InterPro" id="IPR036397">
    <property type="entry name" value="RNaseH_sf"/>
</dbReference>
<protein>
    <recommendedName>
        <fullName evidence="4">Tc1-like transposase DDE domain-containing protein</fullName>
    </recommendedName>
</protein>
<dbReference type="GO" id="GO:0003676">
    <property type="term" value="F:nucleic acid binding"/>
    <property type="evidence" value="ECO:0007669"/>
    <property type="project" value="InterPro"/>
</dbReference>
<keyword evidence="3" id="KW-1185">Reference proteome</keyword>
<organism evidence="2 3">
    <name type="scientific">Araneus ventricosus</name>
    <name type="common">Orbweaver spider</name>
    <name type="synonym">Epeira ventricosa</name>
    <dbReference type="NCBI Taxonomy" id="182803"/>
    <lineage>
        <taxon>Eukaryota</taxon>
        <taxon>Metazoa</taxon>
        <taxon>Ecdysozoa</taxon>
        <taxon>Arthropoda</taxon>
        <taxon>Chelicerata</taxon>
        <taxon>Arachnida</taxon>
        <taxon>Araneae</taxon>
        <taxon>Araneomorphae</taxon>
        <taxon>Entelegynae</taxon>
        <taxon>Araneoidea</taxon>
        <taxon>Araneidae</taxon>
        <taxon>Araneus</taxon>
    </lineage>
</organism>
<dbReference type="Gene3D" id="3.30.420.10">
    <property type="entry name" value="Ribonuclease H-like superfamily/Ribonuclease H"/>
    <property type="match status" value="1"/>
</dbReference>
<accession>A0A4Y2SUP2</accession>
<reference evidence="2 3" key="1">
    <citation type="journal article" date="2019" name="Sci. Rep.">
        <title>Orb-weaving spider Araneus ventricosus genome elucidates the spidroin gene catalogue.</title>
        <authorList>
            <person name="Kono N."/>
            <person name="Nakamura H."/>
            <person name="Ohtoshi R."/>
            <person name="Moran D.A.P."/>
            <person name="Shinohara A."/>
            <person name="Yoshida Y."/>
            <person name="Fujiwara M."/>
            <person name="Mori M."/>
            <person name="Tomita M."/>
            <person name="Arakawa K."/>
        </authorList>
    </citation>
    <scope>NUCLEOTIDE SEQUENCE [LARGE SCALE GENOMIC DNA]</scope>
</reference>
<gene>
    <name evidence="1" type="ORF">AVEN_177653_1</name>
    <name evidence="2" type="ORF">AVEN_232523_1</name>
</gene>
<evidence type="ECO:0008006" key="4">
    <source>
        <dbReference type="Google" id="ProtNLM"/>
    </source>
</evidence>
<dbReference type="AlphaFoldDB" id="A0A4Y2SUP2"/>